<keyword evidence="3" id="KW-1185">Reference proteome</keyword>
<organism evidence="2 3">
    <name type="scientific">Glossina pallidipes</name>
    <name type="common">Tsetse fly</name>
    <dbReference type="NCBI Taxonomy" id="7398"/>
    <lineage>
        <taxon>Eukaryota</taxon>
        <taxon>Metazoa</taxon>
        <taxon>Ecdysozoa</taxon>
        <taxon>Arthropoda</taxon>
        <taxon>Hexapoda</taxon>
        <taxon>Insecta</taxon>
        <taxon>Pterygota</taxon>
        <taxon>Neoptera</taxon>
        <taxon>Endopterygota</taxon>
        <taxon>Diptera</taxon>
        <taxon>Brachycera</taxon>
        <taxon>Muscomorpha</taxon>
        <taxon>Hippoboscoidea</taxon>
        <taxon>Glossinidae</taxon>
        <taxon>Glossina</taxon>
    </lineage>
</organism>
<dbReference type="EnsemblMetazoa" id="GPAI018084-RA">
    <property type="protein sequence ID" value="GPAI018084-PA"/>
    <property type="gene ID" value="GPAI018084"/>
</dbReference>
<feature type="transmembrane region" description="Helical" evidence="1">
    <location>
        <begin position="94"/>
        <end position="116"/>
    </location>
</feature>
<dbReference type="Proteomes" id="UP000092445">
    <property type="component" value="Unassembled WGS sequence"/>
</dbReference>
<keyword evidence="1" id="KW-0472">Membrane</keyword>
<name>A0A1A9ZL61_GLOPL</name>
<evidence type="ECO:0000313" key="3">
    <source>
        <dbReference type="Proteomes" id="UP000092445"/>
    </source>
</evidence>
<dbReference type="AlphaFoldDB" id="A0A1A9ZL61"/>
<dbReference type="VEuPathDB" id="VectorBase:GPAI018084"/>
<proteinExistence type="predicted"/>
<evidence type="ECO:0000313" key="2">
    <source>
        <dbReference type="EnsemblMetazoa" id="GPAI018084-PA"/>
    </source>
</evidence>
<evidence type="ECO:0000256" key="1">
    <source>
        <dbReference type="SAM" id="Phobius"/>
    </source>
</evidence>
<accession>A0A1A9ZL61</accession>
<reference evidence="3" key="1">
    <citation type="submission" date="2014-03" db="EMBL/GenBank/DDBJ databases">
        <authorList>
            <person name="Aksoy S."/>
            <person name="Warren W."/>
            <person name="Wilson R.K."/>
        </authorList>
    </citation>
    <scope>NUCLEOTIDE SEQUENCE [LARGE SCALE GENOMIC DNA]</scope>
    <source>
        <strain evidence="3">IAEA</strain>
    </source>
</reference>
<keyword evidence="1" id="KW-1133">Transmembrane helix</keyword>
<sequence length="132" mass="14520">MFQFSCVAQNLPVSPGAILLRRVVRKPRRFETTRCGEFGPLPIEKLRSFENSAVDSPLPLPVATTATSNKRFCRPGQSKGYRLGACASCAVRNIAVIVVAVVVVVVVVVFVVAFVTSYKQNFYLIRLICLSK</sequence>
<protein>
    <submittedName>
        <fullName evidence="2">Uncharacterized protein</fullName>
    </submittedName>
</protein>
<keyword evidence="1" id="KW-0812">Transmembrane</keyword>
<reference evidence="2" key="2">
    <citation type="submission" date="2020-05" db="UniProtKB">
        <authorList>
            <consortium name="EnsemblMetazoa"/>
        </authorList>
    </citation>
    <scope>IDENTIFICATION</scope>
    <source>
        <strain evidence="2">IAEA</strain>
    </source>
</reference>